<gene>
    <name evidence="2" type="ORF">EV193_10658</name>
</gene>
<organism evidence="2 3">
    <name type="scientific">Herbihabitans rhizosphaerae</name>
    <dbReference type="NCBI Taxonomy" id="1872711"/>
    <lineage>
        <taxon>Bacteria</taxon>
        <taxon>Bacillati</taxon>
        <taxon>Actinomycetota</taxon>
        <taxon>Actinomycetes</taxon>
        <taxon>Pseudonocardiales</taxon>
        <taxon>Pseudonocardiaceae</taxon>
        <taxon>Herbihabitans</taxon>
    </lineage>
</organism>
<feature type="domain" description="DUF6801" evidence="1">
    <location>
        <begin position="81"/>
        <end position="175"/>
    </location>
</feature>
<proteinExistence type="predicted"/>
<reference evidence="2 3" key="1">
    <citation type="submission" date="2019-02" db="EMBL/GenBank/DDBJ databases">
        <title>Genomic Encyclopedia of Type Strains, Phase IV (KMG-IV): sequencing the most valuable type-strain genomes for metagenomic binning, comparative biology and taxonomic classification.</title>
        <authorList>
            <person name="Goeker M."/>
        </authorList>
    </citation>
    <scope>NUCLEOTIDE SEQUENCE [LARGE SCALE GENOMIC DNA]</scope>
    <source>
        <strain evidence="2 3">DSM 101727</strain>
    </source>
</reference>
<protein>
    <recommendedName>
        <fullName evidence="1">DUF6801 domain-containing protein</fullName>
    </recommendedName>
</protein>
<dbReference type="Pfam" id="PF20611">
    <property type="entry name" value="DUF6801"/>
    <property type="match status" value="1"/>
</dbReference>
<dbReference type="RefSeq" id="WP_130345455.1">
    <property type="nucleotide sequence ID" value="NZ_SGWQ01000006.1"/>
</dbReference>
<evidence type="ECO:0000313" key="2">
    <source>
        <dbReference type="EMBL" id="RZS36824.1"/>
    </source>
</evidence>
<dbReference type="InterPro" id="IPR046542">
    <property type="entry name" value="DUF6801"/>
</dbReference>
<dbReference type="AlphaFoldDB" id="A0A4Q7KKT3"/>
<evidence type="ECO:0000313" key="3">
    <source>
        <dbReference type="Proteomes" id="UP000294257"/>
    </source>
</evidence>
<sequence>MTTVENAVPSWDAVNRLKLRRLPTLQFVMKFSSFSYREKMKTTLGLRSRRILTGVAAGALVAGMMGFVGTGSGSAAGSTLAYTCALPVVGEQPMTAKIEVTPDSVSAGQETVFDFKATIALPEAGGLSIVGAKALEGSFKPVVKVTAPGVEVPPVQISLKFPTTPIPSLANSWSSPPASPRH</sequence>
<comment type="caution">
    <text evidence="2">The sequence shown here is derived from an EMBL/GenBank/DDBJ whole genome shotgun (WGS) entry which is preliminary data.</text>
</comment>
<name>A0A4Q7KKT3_9PSEU</name>
<keyword evidence="3" id="KW-1185">Reference proteome</keyword>
<evidence type="ECO:0000259" key="1">
    <source>
        <dbReference type="Pfam" id="PF20611"/>
    </source>
</evidence>
<dbReference type="EMBL" id="SGWQ01000006">
    <property type="protein sequence ID" value="RZS36824.1"/>
    <property type="molecule type" value="Genomic_DNA"/>
</dbReference>
<accession>A0A4Q7KKT3</accession>
<dbReference type="Proteomes" id="UP000294257">
    <property type="component" value="Unassembled WGS sequence"/>
</dbReference>